<dbReference type="EMBL" id="LR796570">
    <property type="protein sequence ID" value="CAB4151941.1"/>
    <property type="molecule type" value="Genomic_DNA"/>
</dbReference>
<evidence type="ECO:0000313" key="5">
    <source>
        <dbReference type="EMBL" id="CAB4214833.1"/>
    </source>
</evidence>
<organism evidence="1">
    <name type="scientific">uncultured Caudovirales phage</name>
    <dbReference type="NCBI Taxonomy" id="2100421"/>
    <lineage>
        <taxon>Viruses</taxon>
        <taxon>Duplodnaviria</taxon>
        <taxon>Heunggongvirae</taxon>
        <taxon>Uroviricota</taxon>
        <taxon>Caudoviricetes</taxon>
        <taxon>Peduoviridae</taxon>
        <taxon>Maltschvirus</taxon>
        <taxon>Maltschvirus maltsch</taxon>
    </lineage>
</organism>
<dbReference type="Gene3D" id="3.90.550.10">
    <property type="entry name" value="Spore Coat Polysaccharide Biosynthesis Protein SpsA, Chain A"/>
    <property type="match status" value="1"/>
</dbReference>
<evidence type="ECO:0000313" key="6">
    <source>
        <dbReference type="EMBL" id="CAB5229236.1"/>
    </source>
</evidence>
<evidence type="ECO:0000313" key="3">
    <source>
        <dbReference type="EMBL" id="CAB4183603.1"/>
    </source>
</evidence>
<dbReference type="EMBL" id="LR798399">
    <property type="protein sequence ID" value="CAB5229236.1"/>
    <property type="molecule type" value="Genomic_DNA"/>
</dbReference>
<gene>
    <name evidence="3" type="ORF">UFOVP1104_37</name>
    <name evidence="4" type="ORF">UFOVP1371_50</name>
    <name evidence="5" type="ORF">UFOVP1468_58</name>
    <name evidence="6" type="ORF">UFOVP1555_8</name>
    <name evidence="1" type="ORF">UFOVP596_41</name>
    <name evidence="2" type="ORF">UFOVP938_3</name>
</gene>
<evidence type="ECO:0000313" key="4">
    <source>
        <dbReference type="EMBL" id="CAB4202929.1"/>
    </source>
</evidence>
<dbReference type="EMBL" id="LR797416">
    <property type="protein sequence ID" value="CAB4214833.1"/>
    <property type="molecule type" value="Genomic_DNA"/>
</dbReference>
<dbReference type="EMBL" id="LR796883">
    <property type="protein sequence ID" value="CAB4172460.1"/>
    <property type="molecule type" value="Genomic_DNA"/>
</dbReference>
<accession>A0A6J5N1E3</accession>
<name>A0A6J5N1E3_9CAUD</name>
<sequence length="243" mass="27090">MTKPTVAVVTITANRPELIDSIRSMDEQTYPVHHYLLTDGIVDYAEYWDMVTVYAGPTRDVAYWPKGVAMKTPTGGSGGQKLFAAAPHFVTEDILIMTADDDWFKPNHVESLVNLMVKGNLDWAYSLRGIYDKEGKFLYDDNCESLGEYPIWTDGDGFAETGSIAAKTQAYCNAANAYNYMGFGADRLAYRFLKQNNPCFAGSGLHTNCFRLGGNANSVDSAFFEQGNSVMQERYPKGFPWNK</sequence>
<evidence type="ECO:0000313" key="2">
    <source>
        <dbReference type="EMBL" id="CAB4172460.1"/>
    </source>
</evidence>
<dbReference type="EMBL" id="LR797047">
    <property type="protein sequence ID" value="CAB4183603.1"/>
    <property type="molecule type" value="Genomic_DNA"/>
</dbReference>
<dbReference type="EMBL" id="LR797322">
    <property type="protein sequence ID" value="CAB4202929.1"/>
    <property type="molecule type" value="Genomic_DNA"/>
</dbReference>
<evidence type="ECO:0000313" key="1">
    <source>
        <dbReference type="EMBL" id="CAB4151941.1"/>
    </source>
</evidence>
<protein>
    <submittedName>
        <fullName evidence="1">Glyco_tranf_GTA_type domain containing protein</fullName>
    </submittedName>
</protein>
<reference evidence="1" key="1">
    <citation type="submission" date="2020-04" db="EMBL/GenBank/DDBJ databases">
        <authorList>
            <person name="Chiriac C."/>
            <person name="Salcher M."/>
            <person name="Ghai R."/>
            <person name="Kavagutti S V."/>
        </authorList>
    </citation>
    <scope>NUCLEOTIDE SEQUENCE</scope>
</reference>
<proteinExistence type="predicted"/>
<dbReference type="SUPFAM" id="SSF53448">
    <property type="entry name" value="Nucleotide-diphospho-sugar transferases"/>
    <property type="match status" value="1"/>
</dbReference>
<dbReference type="InterPro" id="IPR029044">
    <property type="entry name" value="Nucleotide-diphossugar_trans"/>
</dbReference>